<dbReference type="AlphaFoldDB" id="A0A811LA23"/>
<protein>
    <recommendedName>
        <fullName evidence="1">Fungal lipase-type domain-containing protein</fullName>
    </recommendedName>
</protein>
<dbReference type="OrthoDB" id="5821984at2759"/>
<proteinExistence type="predicted"/>
<evidence type="ECO:0000259" key="1">
    <source>
        <dbReference type="Pfam" id="PF01764"/>
    </source>
</evidence>
<dbReference type="GO" id="GO:0006629">
    <property type="term" value="P:lipid metabolic process"/>
    <property type="evidence" value="ECO:0007669"/>
    <property type="project" value="InterPro"/>
</dbReference>
<accession>A0A811LA23</accession>
<name>A0A811LA23_9BILA</name>
<evidence type="ECO:0000313" key="2">
    <source>
        <dbReference type="EMBL" id="CAD5223964.1"/>
    </source>
</evidence>
<dbReference type="EMBL" id="CAJFDH010000005">
    <property type="protein sequence ID" value="CAD5223964.1"/>
    <property type="molecule type" value="Genomic_DNA"/>
</dbReference>
<dbReference type="SUPFAM" id="SSF53474">
    <property type="entry name" value="alpha/beta-Hydrolases"/>
    <property type="match status" value="1"/>
</dbReference>
<dbReference type="EMBL" id="CAJFCW020000005">
    <property type="protein sequence ID" value="CAG9119237.1"/>
    <property type="molecule type" value="Genomic_DNA"/>
</dbReference>
<dbReference type="PANTHER" id="PTHR45908">
    <property type="entry name" value="PROTEIN CBG11750-RELATED"/>
    <property type="match status" value="1"/>
</dbReference>
<feature type="domain" description="Fungal lipase-type" evidence="1">
    <location>
        <begin position="56"/>
        <end position="191"/>
    </location>
</feature>
<sequence length="269" mass="30805">MMYLSAAAYSDQPHICVWNKFRNAEVINRFEVACDPSGNSTCSGYIAVLHNDHAVVVSFRGTVNDKQFFDEIVSAVMTKESFYGYGRVNKYFHDAYFTLWLSGMKQLLYEVVDYYPQYTLWVTGHSLGGALATLASADLVGTGRFNAYNSLHYNFGSPRVGDEHFAKIFEKLLPDYYRVVHAQDTITTVYPTLLGYSHHHTQIWYNNNMTYGDRYIECFGENDMRCPVRASLDMFDHRHYFNVRVPVYGHNGCVGTGDENDDKVDGQLF</sequence>
<comment type="caution">
    <text evidence="2">The sequence shown here is derived from an EMBL/GenBank/DDBJ whole genome shotgun (WGS) entry which is preliminary data.</text>
</comment>
<keyword evidence="3" id="KW-1185">Reference proteome</keyword>
<gene>
    <name evidence="2" type="ORF">BOKJ2_LOCUS10734</name>
</gene>
<evidence type="ECO:0000313" key="3">
    <source>
        <dbReference type="Proteomes" id="UP000614601"/>
    </source>
</evidence>
<reference evidence="2" key="1">
    <citation type="submission" date="2020-09" db="EMBL/GenBank/DDBJ databases">
        <authorList>
            <person name="Kikuchi T."/>
        </authorList>
    </citation>
    <scope>NUCLEOTIDE SEQUENCE</scope>
    <source>
        <strain evidence="2">SH1</strain>
    </source>
</reference>
<dbReference type="InterPro" id="IPR002921">
    <property type="entry name" value="Fungal_lipase-type"/>
</dbReference>
<dbReference type="InterPro" id="IPR029058">
    <property type="entry name" value="AB_hydrolase_fold"/>
</dbReference>
<dbReference type="Pfam" id="PF01764">
    <property type="entry name" value="Lipase_3"/>
    <property type="match status" value="1"/>
</dbReference>
<dbReference type="Proteomes" id="UP000614601">
    <property type="component" value="Unassembled WGS sequence"/>
</dbReference>
<dbReference type="Gene3D" id="3.40.50.1820">
    <property type="entry name" value="alpha/beta hydrolase"/>
    <property type="match status" value="1"/>
</dbReference>
<organism evidence="2 3">
    <name type="scientific">Bursaphelenchus okinawaensis</name>
    <dbReference type="NCBI Taxonomy" id="465554"/>
    <lineage>
        <taxon>Eukaryota</taxon>
        <taxon>Metazoa</taxon>
        <taxon>Ecdysozoa</taxon>
        <taxon>Nematoda</taxon>
        <taxon>Chromadorea</taxon>
        <taxon>Rhabditida</taxon>
        <taxon>Tylenchina</taxon>
        <taxon>Tylenchomorpha</taxon>
        <taxon>Aphelenchoidea</taxon>
        <taxon>Aphelenchoididae</taxon>
        <taxon>Bursaphelenchus</taxon>
    </lineage>
</organism>
<dbReference type="Proteomes" id="UP000783686">
    <property type="component" value="Unassembled WGS sequence"/>
</dbReference>
<dbReference type="CDD" id="cd00519">
    <property type="entry name" value="Lipase_3"/>
    <property type="match status" value="1"/>
</dbReference>